<evidence type="ECO:0000313" key="3">
    <source>
        <dbReference type="EMBL" id="PLO66735.1"/>
    </source>
</evidence>
<dbReference type="InterPro" id="IPR050921">
    <property type="entry name" value="T4SS_GSP_E_ATPase"/>
</dbReference>
<proteinExistence type="inferred from homology"/>
<dbReference type="Gene3D" id="3.40.50.300">
    <property type="entry name" value="P-loop containing nucleotide triphosphate hydrolases"/>
    <property type="match status" value="1"/>
</dbReference>
<dbReference type="Gene3D" id="3.30.450.90">
    <property type="match status" value="1"/>
</dbReference>
<dbReference type="InterPro" id="IPR013364">
    <property type="entry name" value="ATPase_plasmid-transfer_TraJ"/>
</dbReference>
<accession>A0A2J5PLZ0</accession>
<feature type="domain" description="Bacterial type II secretion system protein E" evidence="2">
    <location>
        <begin position="127"/>
        <end position="307"/>
    </location>
</feature>
<dbReference type="GO" id="GO:0016887">
    <property type="term" value="F:ATP hydrolysis activity"/>
    <property type="evidence" value="ECO:0007669"/>
    <property type="project" value="InterPro"/>
</dbReference>
<reference evidence="3 4" key="2">
    <citation type="submission" date="2018-01" db="EMBL/GenBank/DDBJ databases">
        <title>Genomic study of Klebsiella pneumoniae.</title>
        <authorList>
            <person name="Yang Y."/>
            <person name="Bicalho R."/>
        </authorList>
    </citation>
    <scope>NUCLEOTIDE SEQUENCE [LARGE SCALE GENOMIC DNA]</scope>
    <source>
        <strain evidence="3 4">A10</strain>
    </source>
</reference>
<dbReference type="RefSeq" id="WP_049593974.1">
    <property type="nucleotide sequence ID" value="NZ_CAXLPK010000002.1"/>
</dbReference>
<organism evidence="3 4">
    <name type="scientific">Klebsiella michiganensis</name>
    <dbReference type="NCBI Taxonomy" id="1134687"/>
    <lineage>
        <taxon>Bacteria</taxon>
        <taxon>Pseudomonadati</taxon>
        <taxon>Pseudomonadota</taxon>
        <taxon>Gammaproteobacteria</taxon>
        <taxon>Enterobacterales</taxon>
        <taxon>Enterobacteriaceae</taxon>
        <taxon>Klebsiella/Raoultella group</taxon>
        <taxon>Klebsiella</taxon>
    </lineage>
</organism>
<dbReference type="NCBIfam" id="TIGR02525">
    <property type="entry name" value="plasmid_TraJ"/>
    <property type="match status" value="1"/>
</dbReference>
<dbReference type="PANTHER" id="PTHR30486">
    <property type="entry name" value="TWITCHING MOTILITY PROTEIN PILT"/>
    <property type="match status" value="1"/>
</dbReference>
<comment type="similarity">
    <text evidence="1">Belongs to the GSP E family.</text>
</comment>
<evidence type="ECO:0000259" key="2">
    <source>
        <dbReference type="Pfam" id="PF00437"/>
    </source>
</evidence>
<evidence type="ECO:0000313" key="4">
    <source>
        <dbReference type="Proteomes" id="UP000234667"/>
    </source>
</evidence>
<dbReference type="Pfam" id="PF00437">
    <property type="entry name" value="T2SSE"/>
    <property type="match status" value="1"/>
</dbReference>
<dbReference type="Proteomes" id="UP000234667">
    <property type="component" value="Unassembled WGS sequence"/>
</dbReference>
<name>A0A2J5PLZ0_9ENTR</name>
<dbReference type="EMBL" id="PIDR01000694">
    <property type="protein sequence ID" value="PLO66735.1"/>
    <property type="molecule type" value="Genomic_DNA"/>
</dbReference>
<dbReference type="InterPro" id="IPR027417">
    <property type="entry name" value="P-loop_NTPase"/>
</dbReference>
<dbReference type="AlphaFoldDB" id="A0A2J5PLZ0"/>
<dbReference type="InterPro" id="IPR001482">
    <property type="entry name" value="T2SS/T4SS_dom"/>
</dbReference>
<reference evidence="3 4" key="1">
    <citation type="submission" date="2017-11" db="EMBL/GenBank/DDBJ databases">
        <authorList>
            <person name="Han C.G."/>
        </authorList>
    </citation>
    <scope>NUCLEOTIDE SEQUENCE [LARGE SCALE GENOMIC DNA]</scope>
    <source>
        <strain evidence="3 4">A10</strain>
    </source>
</reference>
<sequence length="384" mass="42868">MSFEPWHFPGGLTPDTLRTFFVWCARQSVSDIHIQGGNHIVVGRYGKLEKASPFVIAEDTLSKLTDAIFNPELRSMVRGGNGVDRALQLDGDMNNRYGLARGERIRFRCNFTQGTAGREDVTMALTMRVIPSDIPPLSSLHIEDALRDALLPHKGLGLVCGETGSGKSTLLASTYRHCCDTWPDRKIITAEDPVEYVIGRPGDLLPPVQSQVGRDVSSFAEALRLALRRAPRIIGVGEIRDLATLSAAVACAQSGHLCLSTMHTHSVGETIPRALLLFPSEVREAAARDLLGVMQYVVIQQLLRTRDGKRCAVREFVVFDRTLRYALADRDYRQWGHYLDDQLAQERCNLAWKAFRLFQQGIIDRDEVLTVVSPRELHEMESTS</sequence>
<evidence type="ECO:0000256" key="1">
    <source>
        <dbReference type="ARBA" id="ARBA00006611"/>
    </source>
</evidence>
<dbReference type="PANTHER" id="PTHR30486:SF6">
    <property type="entry name" value="TYPE IV PILUS RETRACTATION ATPASE PILT"/>
    <property type="match status" value="1"/>
</dbReference>
<comment type="caution">
    <text evidence="3">The sequence shown here is derived from an EMBL/GenBank/DDBJ whole genome shotgun (WGS) entry which is preliminary data.</text>
</comment>
<gene>
    <name evidence="3" type="primary">traJ</name>
    <name evidence="3" type="ORF">CWN49_20290</name>
</gene>
<dbReference type="SUPFAM" id="SSF52540">
    <property type="entry name" value="P-loop containing nucleoside triphosphate hydrolases"/>
    <property type="match status" value="1"/>
</dbReference>
<protein>
    <submittedName>
        <fullName evidence="3">Plasmid transfer ATPase TraJ</fullName>
    </submittedName>
</protein>